<reference evidence="2" key="1">
    <citation type="submission" date="2022-03" db="EMBL/GenBank/DDBJ databases">
        <authorList>
            <person name="Martin C."/>
        </authorList>
    </citation>
    <scope>NUCLEOTIDE SEQUENCE</scope>
</reference>
<evidence type="ECO:0000259" key="1">
    <source>
        <dbReference type="Pfam" id="PF25273"/>
    </source>
</evidence>
<keyword evidence="3" id="KW-1185">Reference proteome</keyword>
<dbReference type="Pfam" id="PF25273">
    <property type="entry name" value="DUF7869"/>
    <property type="match status" value="1"/>
</dbReference>
<proteinExistence type="predicted"/>
<dbReference type="AlphaFoldDB" id="A0A8S4Q7B9"/>
<sequence>MDDLLSLLKNGQRINVVYNFRKWIEPHLDEIKHHTKPLHFKFIKTSNGVKLLYKGLHTQPWVEAPSILKTLPQGEPDIQTPNFEKLNIDGIQRNQRFLRPLYSDQRDGSQYIWWQKYIKHVRALLASDELVNQYLLRNKKQWMLDGLPKLSAEEDTNIDSAIPIEIARMLEIEQEQPSVSGVITKVVFNYIQEYCLMYVCE</sequence>
<protein>
    <recommendedName>
        <fullName evidence="1">DUF7869 domain-containing protein</fullName>
    </recommendedName>
</protein>
<name>A0A8S4Q7B9_OWEFU</name>
<dbReference type="OrthoDB" id="6124768at2759"/>
<feature type="domain" description="DUF7869" evidence="1">
    <location>
        <begin position="10"/>
        <end position="55"/>
    </location>
</feature>
<gene>
    <name evidence="2" type="ORF">OFUS_LOCUS26404</name>
</gene>
<comment type="caution">
    <text evidence="2">The sequence shown here is derived from an EMBL/GenBank/DDBJ whole genome shotgun (WGS) entry which is preliminary data.</text>
</comment>
<dbReference type="InterPro" id="IPR057191">
    <property type="entry name" value="DUF7869"/>
</dbReference>
<evidence type="ECO:0000313" key="2">
    <source>
        <dbReference type="EMBL" id="CAH1802757.1"/>
    </source>
</evidence>
<evidence type="ECO:0000313" key="3">
    <source>
        <dbReference type="Proteomes" id="UP000749559"/>
    </source>
</evidence>
<dbReference type="EMBL" id="CAIIXF020000066">
    <property type="protein sequence ID" value="CAH1802757.1"/>
    <property type="molecule type" value="Genomic_DNA"/>
</dbReference>
<organism evidence="2 3">
    <name type="scientific">Owenia fusiformis</name>
    <name type="common">Polychaete worm</name>
    <dbReference type="NCBI Taxonomy" id="6347"/>
    <lineage>
        <taxon>Eukaryota</taxon>
        <taxon>Metazoa</taxon>
        <taxon>Spiralia</taxon>
        <taxon>Lophotrochozoa</taxon>
        <taxon>Annelida</taxon>
        <taxon>Polychaeta</taxon>
        <taxon>Sedentaria</taxon>
        <taxon>Canalipalpata</taxon>
        <taxon>Sabellida</taxon>
        <taxon>Oweniida</taxon>
        <taxon>Oweniidae</taxon>
        <taxon>Owenia</taxon>
    </lineage>
</organism>
<dbReference type="Proteomes" id="UP000749559">
    <property type="component" value="Unassembled WGS sequence"/>
</dbReference>
<accession>A0A8S4Q7B9</accession>